<dbReference type="EMBL" id="VCHE01000101">
    <property type="protein sequence ID" value="KAB2571450.1"/>
    <property type="molecule type" value="Genomic_DNA"/>
</dbReference>
<dbReference type="Proteomes" id="UP000325902">
    <property type="component" value="Unassembled WGS sequence"/>
</dbReference>
<feature type="compositionally biased region" description="Basic and acidic residues" evidence="1">
    <location>
        <begin position="86"/>
        <end position="115"/>
    </location>
</feature>
<sequence length="134" mass="15665">MAIAAQEMESHPINERMRPNTPPAPSYSPLPRRNGLPKKTVRFEIPPERSLLNIDQLIAQSTNEEEIKELKQQKRLLLNKQAALEARNRKESQDHQNDELTKEQTSRMSDADSMRIKNQFRKLAKEIEEEEFKT</sequence>
<feature type="region of interest" description="Disordered" evidence="1">
    <location>
        <begin position="86"/>
        <end position="116"/>
    </location>
</feature>
<accession>A0A5N5D1C6</accession>
<comment type="caution">
    <text evidence="2">The sequence shown here is derived from an EMBL/GenBank/DDBJ whole genome shotgun (WGS) entry which is preliminary data.</text>
</comment>
<proteinExistence type="predicted"/>
<gene>
    <name evidence="2" type="ORF">DBV05_g9876</name>
</gene>
<name>A0A5N5D1C6_9PEZI</name>
<feature type="compositionally biased region" description="Basic and acidic residues" evidence="1">
    <location>
        <begin position="8"/>
        <end position="18"/>
    </location>
</feature>
<organism evidence="2 3">
    <name type="scientific">Lasiodiplodia theobromae</name>
    <dbReference type="NCBI Taxonomy" id="45133"/>
    <lineage>
        <taxon>Eukaryota</taxon>
        <taxon>Fungi</taxon>
        <taxon>Dikarya</taxon>
        <taxon>Ascomycota</taxon>
        <taxon>Pezizomycotina</taxon>
        <taxon>Dothideomycetes</taxon>
        <taxon>Dothideomycetes incertae sedis</taxon>
        <taxon>Botryosphaeriales</taxon>
        <taxon>Botryosphaeriaceae</taxon>
        <taxon>Lasiodiplodia</taxon>
    </lineage>
</organism>
<dbReference type="AlphaFoldDB" id="A0A5N5D1C6"/>
<evidence type="ECO:0000313" key="3">
    <source>
        <dbReference type="Proteomes" id="UP000325902"/>
    </source>
</evidence>
<protein>
    <submittedName>
        <fullName evidence="2">Uncharacterized protein</fullName>
    </submittedName>
</protein>
<keyword evidence="3" id="KW-1185">Reference proteome</keyword>
<evidence type="ECO:0000313" key="2">
    <source>
        <dbReference type="EMBL" id="KAB2571450.1"/>
    </source>
</evidence>
<feature type="region of interest" description="Disordered" evidence="1">
    <location>
        <begin position="1"/>
        <end position="43"/>
    </location>
</feature>
<dbReference type="OrthoDB" id="644067at2759"/>
<reference evidence="2 3" key="1">
    <citation type="journal article" date="2019" name="Sci. Rep.">
        <title>A multi-omics analysis of the grapevine pathogen Lasiodiplodia theobromae reveals that temperature affects the expression of virulence- and pathogenicity-related genes.</title>
        <authorList>
            <person name="Felix C."/>
            <person name="Meneses R."/>
            <person name="Goncalves M.F.M."/>
            <person name="Tilleman L."/>
            <person name="Duarte A.S."/>
            <person name="Jorrin-Novo J.V."/>
            <person name="Van de Peer Y."/>
            <person name="Deforce D."/>
            <person name="Van Nieuwerburgh F."/>
            <person name="Esteves A.C."/>
            <person name="Alves A."/>
        </authorList>
    </citation>
    <scope>NUCLEOTIDE SEQUENCE [LARGE SCALE GENOMIC DNA]</scope>
    <source>
        <strain evidence="2 3">LA-SOL3</strain>
    </source>
</reference>
<evidence type="ECO:0000256" key="1">
    <source>
        <dbReference type="SAM" id="MobiDB-lite"/>
    </source>
</evidence>